<dbReference type="InterPro" id="IPR048020">
    <property type="entry name" value="Transpos_IS3"/>
</dbReference>
<dbReference type="AlphaFoldDB" id="A0A917YYL7"/>
<organism evidence="2 3">
    <name type="scientific">Bowmanella pacifica</name>
    <dbReference type="NCBI Taxonomy" id="502051"/>
    <lineage>
        <taxon>Bacteria</taxon>
        <taxon>Pseudomonadati</taxon>
        <taxon>Pseudomonadota</taxon>
        <taxon>Gammaproteobacteria</taxon>
        <taxon>Alteromonadales</taxon>
        <taxon>Alteromonadaceae</taxon>
        <taxon>Bowmanella</taxon>
    </lineage>
</organism>
<protein>
    <submittedName>
        <fullName evidence="2">Transposase</fullName>
    </submittedName>
</protein>
<dbReference type="GO" id="GO:0015074">
    <property type="term" value="P:DNA integration"/>
    <property type="evidence" value="ECO:0007669"/>
    <property type="project" value="InterPro"/>
</dbReference>
<comment type="caution">
    <text evidence="2">The sequence shown here is derived from an EMBL/GenBank/DDBJ whole genome shotgun (WGS) entry which is preliminary data.</text>
</comment>
<dbReference type="Gene3D" id="3.30.420.10">
    <property type="entry name" value="Ribonuclease H-like superfamily/Ribonuclease H"/>
    <property type="match status" value="1"/>
</dbReference>
<dbReference type="Pfam" id="PF13276">
    <property type="entry name" value="HTH_21"/>
    <property type="match status" value="1"/>
</dbReference>
<dbReference type="PANTHER" id="PTHR46889">
    <property type="entry name" value="TRANSPOSASE INSF FOR INSERTION SEQUENCE IS3B-RELATED"/>
    <property type="match status" value="1"/>
</dbReference>
<dbReference type="Pfam" id="PF00665">
    <property type="entry name" value="rve"/>
    <property type="match status" value="1"/>
</dbReference>
<dbReference type="SUPFAM" id="SSF53098">
    <property type="entry name" value="Ribonuclease H-like"/>
    <property type="match status" value="1"/>
</dbReference>
<sequence>MSALCRHLEVSRSGYYDWRNRPLSQRALHDAQLLKQIQRIYTASQGRYGSPKVYQALRQQGMRVSEKRVARLMRQAELKARVEKVYRRMHKARAALKALPNYRLMLDAPTGLNQQWSADVTYIRHGRSFIYLAVILDLWSRRIVGWALSYQLNADLAIAALYVALRQRKPKPGLVLHTDRGVEYRAHAMQRWLQKYGIRHSMSRPGRCTDNAEVESFFKSLKAELIHQNHFANKAQLEAKVKQYIGTFYNRKRLHSSLNYLSPVQFEHAA</sequence>
<name>A0A917YYL7_9ALTE</name>
<dbReference type="NCBIfam" id="NF033516">
    <property type="entry name" value="transpos_IS3"/>
    <property type="match status" value="1"/>
</dbReference>
<dbReference type="PANTHER" id="PTHR46889:SF4">
    <property type="entry name" value="TRANSPOSASE INSO FOR INSERTION SEQUENCE ELEMENT IS911B-RELATED"/>
    <property type="match status" value="1"/>
</dbReference>
<accession>A0A917YYL7</accession>
<proteinExistence type="predicted"/>
<dbReference type="InterPro" id="IPR025948">
    <property type="entry name" value="HTH-like_dom"/>
</dbReference>
<dbReference type="Proteomes" id="UP000606935">
    <property type="component" value="Unassembled WGS sequence"/>
</dbReference>
<reference evidence="2" key="1">
    <citation type="journal article" date="2014" name="Int. J. Syst. Evol. Microbiol.">
        <title>Complete genome sequence of Corynebacterium casei LMG S-19264T (=DSM 44701T), isolated from a smear-ripened cheese.</title>
        <authorList>
            <consortium name="US DOE Joint Genome Institute (JGI-PGF)"/>
            <person name="Walter F."/>
            <person name="Albersmeier A."/>
            <person name="Kalinowski J."/>
            <person name="Ruckert C."/>
        </authorList>
    </citation>
    <scope>NUCLEOTIDE SEQUENCE</scope>
    <source>
        <strain evidence="2">CGMCC 1.7086</strain>
    </source>
</reference>
<feature type="domain" description="Integrase catalytic" evidence="1">
    <location>
        <begin position="105"/>
        <end position="270"/>
    </location>
</feature>
<dbReference type="EMBL" id="BMLS01000003">
    <property type="protein sequence ID" value="GGO70241.1"/>
    <property type="molecule type" value="Genomic_DNA"/>
</dbReference>
<evidence type="ECO:0000313" key="2">
    <source>
        <dbReference type="EMBL" id="GGO70241.1"/>
    </source>
</evidence>
<dbReference type="PROSITE" id="PS50994">
    <property type="entry name" value="INTEGRASE"/>
    <property type="match status" value="1"/>
</dbReference>
<dbReference type="InterPro" id="IPR012337">
    <property type="entry name" value="RNaseH-like_sf"/>
</dbReference>
<dbReference type="InterPro" id="IPR036397">
    <property type="entry name" value="RNaseH_sf"/>
</dbReference>
<dbReference type="GO" id="GO:0003676">
    <property type="term" value="F:nucleic acid binding"/>
    <property type="evidence" value="ECO:0007669"/>
    <property type="project" value="InterPro"/>
</dbReference>
<gene>
    <name evidence="2" type="ORF">GCM10010982_23270</name>
</gene>
<evidence type="ECO:0000259" key="1">
    <source>
        <dbReference type="PROSITE" id="PS50994"/>
    </source>
</evidence>
<dbReference type="InterPro" id="IPR050900">
    <property type="entry name" value="Transposase_IS3/IS150/IS904"/>
</dbReference>
<dbReference type="InterPro" id="IPR001584">
    <property type="entry name" value="Integrase_cat-core"/>
</dbReference>
<evidence type="ECO:0000313" key="3">
    <source>
        <dbReference type="Proteomes" id="UP000606935"/>
    </source>
</evidence>
<keyword evidence="3" id="KW-1185">Reference proteome</keyword>
<dbReference type="Pfam" id="PF13333">
    <property type="entry name" value="rve_2"/>
    <property type="match status" value="1"/>
</dbReference>
<reference evidence="2" key="2">
    <citation type="submission" date="2020-09" db="EMBL/GenBank/DDBJ databases">
        <authorList>
            <person name="Sun Q."/>
            <person name="Zhou Y."/>
        </authorList>
    </citation>
    <scope>NUCLEOTIDE SEQUENCE</scope>
    <source>
        <strain evidence="2">CGMCC 1.7086</strain>
    </source>
</reference>